<dbReference type="Pfam" id="PF10094">
    <property type="entry name" value="DUF2332"/>
    <property type="match status" value="1"/>
</dbReference>
<proteinExistence type="predicted"/>
<dbReference type="EMBL" id="JAGYPJ010000001">
    <property type="protein sequence ID" value="MBS4201662.1"/>
    <property type="molecule type" value="Genomic_DNA"/>
</dbReference>
<dbReference type="RefSeq" id="WP_213112110.1">
    <property type="nucleotide sequence ID" value="NZ_JAGYPJ010000001.1"/>
</dbReference>
<gene>
    <name evidence="1" type="ORF">KHA93_18835</name>
</gene>
<reference evidence="1 2" key="1">
    <citation type="submission" date="2021-05" db="EMBL/GenBank/DDBJ databases">
        <title>Novel Bacillus species.</title>
        <authorList>
            <person name="Liu G."/>
        </authorList>
    </citation>
    <scope>NUCLEOTIDE SEQUENCE [LARGE SCALE GENOMIC DNA]</scope>
    <source>
        <strain evidence="1 2">FJAT-49732</strain>
    </source>
</reference>
<keyword evidence="2" id="KW-1185">Reference proteome</keyword>
<dbReference type="InterPro" id="IPR011200">
    <property type="entry name" value="UCP012608"/>
</dbReference>
<evidence type="ECO:0000313" key="1">
    <source>
        <dbReference type="EMBL" id="MBS4201662.1"/>
    </source>
</evidence>
<dbReference type="Proteomes" id="UP000682713">
    <property type="component" value="Unassembled WGS sequence"/>
</dbReference>
<accession>A0A942YMH4</accession>
<name>A0A942YMH4_9BACI</name>
<protein>
    <submittedName>
        <fullName evidence="1">DUF2332 domain-containing protein</fullName>
    </submittedName>
</protein>
<evidence type="ECO:0000313" key="2">
    <source>
        <dbReference type="Proteomes" id="UP000682713"/>
    </source>
</evidence>
<organism evidence="1 2">
    <name type="scientific">Lederbergia citrisecunda</name>
    <dbReference type="NCBI Taxonomy" id="2833583"/>
    <lineage>
        <taxon>Bacteria</taxon>
        <taxon>Bacillati</taxon>
        <taxon>Bacillota</taxon>
        <taxon>Bacilli</taxon>
        <taxon>Bacillales</taxon>
        <taxon>Bacillaceae</taxon>
        <taxon>Lederbergia</taxon>
    </lineage>
</organism>
<comment type="caution">
    <text evidence="1">The sequence shown here is derived from an EMBL/GenBank/DDBJ whole genome shotgun (WGS) entry which is preliminary data.</text>
</comment>
<dbReference type="PIRSF" id="PIRSF012608">
    <property type="entry name" value="UCP012608"/>
    <property type="match status" value="1"/>
</dbReference>
<dbReference type="AlphaFoldDB" id="A0A942YMH4"/>
<sequence>MEITQLSNRFKTFAERECKGSYPLYEFLSLKISEDQGLLELSFHAKEGQPIPNLFLGAVHYLLQSGLKHPLKEYYPSLVEQPLNLEGVFPHFKDFCLAFKSEIIELLQSKRVQTNEVRRSAYLYPSFCYMYEKVKTPLSLIEIGTSAGLQLLWDQYSYSYGNGIVYGNKQSKMQITSEIRSGKIPAYLENIPPVASRVGLDLHVCDIMNPENELWLKSLIWPEHCERVLLFEKAAQVFIENPVELIEGDGVSLLPEIAKQIPEDSAICIFHTHVANQMPEQLKHQLINIVKKLGTQRDVFHLYNNIWDRKLHLDSYVNGCEEQHIIGDTDGHGRWFEWGLH</sequence>